<dbReference type="GO" id="GO:0000155">
    <property type="term" value="F:phosphorelay sensor kinase activity"/>
    <property type="evidence" value="ECO:0007669"/>
    <property type="project" value="InterPro"/>
</dbReference>
<dbReference type="CDD" id="cd17546">
    <property type="entry name" value="REC_hyHK_CKI1_RcsC-like"/>
    <property type="match status" value="1"/>
</dbReference>
<dbReference type="InterPro" id="IPR005467">
    <property type="entry name" value="His_kinase_dom"/>
</dbReference>
<dbReference type="CDD" id="cd16922">
    <property type="entry name" value="HATPase_EvgS-ArcB-TorS-like"/>
    <property type="match status" value="1"/>
</dbReference>
<dbReference type="CDD" id="cd00082">
    <property type="entry name" value="HisKA"/>
    <property type="match status" value="1"/>
</dbReference>
<dbReference type="SUPFAM" id="SSF52172">
    <property type="entry name" value="CheY-like"/>
    <property type="match status" value="1"/>
</dbReference>
<keyword evidence="3 4" id="KW-0597">Phosphoprotein</keyword>
<dbReference type="InterPro" id="IPR036097">
    <property type="entry name" value="HisK_dim/P_sf"/>
</dbReference>
<feature type="transmembrane region" description="Helical" evidence="6">
    <location>
        <begin position="310"/>
        <end position="329"/>
    </location>
</feature>
<name>A0A4Q0P9Y7_9FLAO</name>
<dbReference type="InterPro" id="IPR003594">
    <property type="entry name" value="HATPase_dom"/>
</dbReference>
<dbReference type="PROSITE" id="PS50109">
    <property type="entry name" value="HIS_KIN"/>
    <property type="match status" value="1"/>
</dbReference>
<dbReference type="InterPro" id="IPR001789">
    <property type="entry name" value="Sig_transdc_resp-reg_receiver"/>
</dbReference>
<dbReference type="Pfam" id="PF02518">
    <property type="entry name" value="HATPase_c"/>
    <property type="match status" value="1"/>
</dbReference>
<gene>
    <name evidence="9" type="ORF">DSM00_1131</name>
</gene>
<keyword evidence="5" id="KW-0175">Coiled coil</keyword>
<dbReference type="PANTHER" id="PTHR45339:SF5">
    <property type="entry name" value="HISTIDINE KINASE"/>
    <property type="match status" value="1"/>
</dbReference>
<dbReference type="SUPFAM" id="SSF47384">
    <property type="entry name" value="Homodimeric domain of signal transducing histidine kinase"/>
    <property type="match status" value="1"/>
</dbReference>
<dbReference type="SUPFAM" id="SSF55874">
    <property type="entry name" value="ATPase domain of HSP90 chaperone/DNA topoisomerase II/histidine kinase"/>
    <property type="match status" value="1"/>
</dbReference>
<reference evidence="9 10" key="1">
    <citation type="submission" date="2018-07" db="EMBL/GenBank/DDBJ databases">
        <title>Leeuwenhoekiella genomics.</title>
        <authorList>
            <person name="Tahon G."/>
            <person name="Willems A."/>
        </authorList>
    </citation>
    <scope>NUCLEOTIDE SEQUENCE [LARGE SCALE GENOMIC DNA]</scope>
    <source>
        <strain evidence="9 10">LMG 22550</strain>
    </source>
</reference>
<dbReference type="SMART" id="SM00387">
    <property type="entry name" value="HATPase_c"/>
    <property type="match status" value="1"/>
</dbReference>
<keyword evidence="6" id="KW-0472">Membrane</keyword>
<dbReference type="Pfam" id="PF00512">
    <property type="entry name" value="HisKA"/>
    <property type="match status" value="1"/>
</dbReference>
<evidence type="ECO:0000256" key="4">
    <source>
        <dbReference type="PROSITE-ProRule" id="PRU00169"/>
    </source>
</evidence>
<organism evidence="9 10">
    <name type="scientific">Leeuwenhoekiella aequorea</name>
    <dbReference type="NCBI Taxonomy" id="283736"/>
    <lineage>
        <taxon>Bacteria</taxon>
        <taxon>Pseudomonadati</taxon>
        <taxon>Bacteroidota</taxon>
        <taxon>Flavobacteriia</taxon>
        <taxon>Flavobacteriales</taxon>
        <taxon>Flavobacteriaceae</taxon>
        <taxon>Leeuwenhoekiella</taxon>
    </lineage>
</organism>
<feature type="coiled-coil region" evidence="5">
    <location>
        <begin position="263"/>
        <end position="302"/>
    </location>
</feature>
<feature type="modified residue" description="4-aspartylphosphate" evidence="4">
    <location>
        <position position="669"/>
    </location>
</feature>
<dbReference type="PANTHER" id="PTHR45339">
    <property type="entry name" value="HYBRID SIGNAL TRANSDUCTION HISTIDINE KINASE J"/>
    <property type="match status" value="1"/>
</dbReference>
<dbReference type="PRINTS" id="PR00344">
    <property type="entry name" value="BCTRLSENSOR"/>
</dbReference>
<dbReference type="Proteomes" id="UP000289238">
    <property type="component" value="Unassembled WGS sequence"/>
</dbReference>
<dbReference type="EC" id="2.7.13.3" evidence="2"/>
<dbReference type="Pfam" id="PF00072">
    <property type="entry name" value="Response_reg"/>
    <property type="match status" value="1"/>
</dbReference>
<dbReference type="InterPro" id="IPR003661">
    <property type="entry name" value="HisK_dim/P_dom"/>
</dbReference>
<dbReference type="InterPro" id="IPR011990">
    <property type="entry name" value="TPR-like_helical_dom_sf"/>
</dbReference>
<dbReference type="EMBL" id="QOVM01000002">
    <property type="protein sequence ID" value="RXG23517.1"/>
    <property type="molecule type" value="Genomic_DNA"/>
</dbReference>
<comment type="caution">
    <text evidence="9">The sequence shown here is derived from an EMBL/GenBank/DDBJ whole genome shotgun (WGS) entry which is preliminary data.</text>
</comment>
<evidence type="ECO:0000256" key="3">
    <source>
        <dbReference type="ARBA" id="ARBA00022553"/>
    </source>
</evidence>
<dbReference type="SUPFAM" id="SSF48452">
    <property type="entry name" value="TPR-like"/>
    <property type="match status" value="1"/>
</dbReference>
<feature type="domain" description="Response regulatory" evidence="8">
    <location>
        <begin position="620"/>
        <end position="734"/>
    </location>
</feature>
<dbReference type="Gene3D" id="3.40.50.2300">
    <property type="match status" value="1"/>
</dbReference>
<evidence type="ECO:0000313" key="9">
    <source>
        <dbReference type="EMBL" id="RXG23517.1"/>
    </source>
</evidence>
<dbReference type="PROSITE" id="PS50110">
    <property type="entry name" value="RESPONSE_REGULATORY"/>
    <property type="match status" value="1"/>
</dbReference>
<dbReference type="InterPro" id="IPR036890">
    <property type="entry name" value="HATPase_C_sf"/>
</dbReference>
<evidence type="ECO:0000256" key="1">
    <source>
        <dbReference type="ARBA" id="ARBA00000085"/>
    </source>
</evidence>
<dbReference type="SMART" id="SM00388">
    <property type="entry name" value="HisKA"/>
    <property type="match status" value="1"/>
</dbReference>
<keyword evidence="6" id="KW-0812">Transmembrane</keyword>
<dbReference type="Gene3D" id="1.10.287.130">
    <property type="match status" value="1"/>
</dbReference>
<feature type="domain" description="Histidine kinase" evidence="7">
    <location>
        <begin position="368"/>
        <end position="594"/>
    </location>
</feature>
<accession>A0A4Q0P9Y7</accession>
<dbReference type="InterPro" id="IPR011006">
    <property type="entry name" value="CheY-like_superfamily"/>
</dbReference>
<dbReference type="SMART" id="SM00448">
    <property type="entry name" value="REC"/>
    <property type="match status" value="1"/>
</dbReference>
<evidence type="ECO:0000256" key="6">
    <source>
        <dbReference type="SAM" id="Phobius"/>
    </source>
</evidence>
<evidence type="ECO:0000256" key="5">
    <source>
        <dbReference type="SAM" id="Coils"/>
    </source>
</evidence>
<evidence type="ECO:0000259" key="8">
    <source>
        <dbReference type="PROSITE" id="PS50110"/>
    </source>
</evidence>
<protein>
    <recommendedName>
        <fullName evidence="2">histidine kinase</fullName>
        <ecNumber evidence="2">2.7.13.3</ecNumber>
    </recommendedName>
</protein>
<comment type="catalytic activity">
    <reaction evidence="1">
        <text>ATP + protein L-histidine = ADP + protein N-phospho-L-histidine.</text>
        <dbReference type="EC" id="2.7.13.3"/>
    </reaction>
</comment>
<keyword evidence="6" id="KW-1133">Transmembrane helix</keyword>
<proteinExistence type="predicted"/>
<evidence type="ECO:0000313" key="10">
    <source>
        <dbReference type="Proteomes" id="UP000289238"/>
    </source>
</evidence>
<evidence type="ECO:0000259" key="7">
    <source>
        <dbReference type="PROSITE" id="PS50109"/>
    </source>
</evidence>
<keyword evidence="10" id="KW-1185">Reference proteome</keyword>
<dbReference type="Gene3D" id="1.25.40.10">
    <property type="entry name" value="Tetratricopeptide repeat domain"/>
    <property type="match status" value="1"/>
</dbReference>
<dbReference type="AlphaFoldDB" id="A0A4Q0P9Y7"/>
<dbReference type="Gene3D" id="3.30.565.10">
    <property type="entry name" value="Histidine kinase-like ATPase, C-terminal domain"/>
    <property type="match status" value="1"/>
</dbReference>
<evidence type="ECO:0000256" key="2">
    <source>
        <dbReference type="ARBA" id="ARBA00012438"/>
    </source>
</evidence>
<sequence length="743" mass="85293">MLVGNIFAVFSNVYSSSEGLYPIFQENSLQQDLDAIYKYRDEKKYDVAIERLSDLIIESKRLNEYDYTFHGYNMLSVIYHEINDTVPSLAYAKSALEFAKLSKNDTLISWGYNNLAASLSTNPNTRKQALEYYKNSLEIQQELNSGVFLDAALNIAELYGKEENFVMMYPYLKKATESYDHSFNYHNDPLIYLNISWGDYYKALDIKAKALEYYAEAFKLIERDNMTPLALEFYERYAAYLNENNYSDKAFNVQQQYLKHYKIREKTLEKETVKLALARAETEELRRQRNEAEMQQQLLDQDLRRKKIQFILLGSILALLSLFLAYLFYSEKLRLGLINNLKRNNKNLLKAKNLAEKSERAKSKFFSTLSHEMRTPLYGVTGIISLLEKRSEFDAFKEEIGSLKFSADHLLDIINDLLDLSKLEDESFSLINKRFNIQLLAEDLVSSFDQNSLKSSECTLVCEIDSSVPEFVIGDARRVSQVLLNILGNAIKFTPKGKIVLRMRGEELEENKFKIYFEVQDDGIGIPRELQESIFDEFSQLEELQKTEAVSESKGTGLGLPIVKKLLQKMDSQITLKSSVGKGSTFLFDINFEKDLNPNSQQERTTKPSSLGISNLKGLRCLIVDDNKINRLVTKRVLENLGVITFEAQNGEEALERAKKHYFDFILMDINMPGMNGYETTQAIRIFDKLIPIIALTAAEATFIKKAAQHSGMNDIVTKPYNVDDLSSVISKHVQIRNLITSC</sequence>
<dbReference type="InterPro" id="IPR004358">
    <property type="entry name" value="Sig_transdc_His_kin-like_C"/>
</dbReference>